<keyword evidence="7" id="KW-0791">Threonine biosynthesis</keyword>
<dbReference type="RefSeq" id="WP_073122612.1">
    <property type="nucleotide sequence ID" value="NZ_FRAA01000004.1"/>
</dbReference>
<dbReference type="InterPro" id="IPR004450">
    <property type="entry name" value="Thr_synthase-like"/>
</dbReference>
<evidence type="ECO:0000259" key="14">
    <source>
        <dbReference type="Pfam" id="PF14821"/>
    </source>
</evidence>
<comment type="similarity">
    <text evidence="3">Belongs to the threonine synthase family.</text>
</comment>
<dbReference type="PANTHER" id="PTHR42690:SF1">
    <property type="entry name" value="THREONINE SYNTHASE-LIKE 2"/>
    <property type="match status" value="1"/>
</dbReference>
<evidence type="ECO:0000256" key="4">
    <source>
        <dbReference type="ARBA" id="ARBA00013028"/>
    </source>
</evidence>
<accession>A0A1M6R3C9</accession>
<comment type="cofactor">
    <cofactor evidence="1 12">
        <name>pyridoxal 5'-phosphate</name>
        <dbReference type="ChEBI" id="CHEBI:597326"/>
    </cofactor>
</comment>
<comment type="catalytic activity">
    <reaction evidence="10">
        <text>O-phospho-L-homoserine + H2O = L-threonine + phosphate</text>
        <dbReference type="Rhea" id="RHEA:10840"/>
        <dbReference type="ChEBI" id="CHEBI:15377"/>
        <dbReference type="ChEBI" id="CHEBI:43474"/>
        <dbReference type="ChEBI" id="CHEBI:57590"/>
        <dbReference type="ChEBI" id="CHEBI:57926"/>
        <dbReference type="EC" id="4.2.3.1"/>
    </reaction>
</comment>
<evidence type="ECO:0000256" key="2">
    <source>
        <dbReference type="ARBA" id="ARBA00004979"/>
    </source>
</evidence>
<dbReference type="GO" id="GO:0004795">
    <property type="term" value="F:threonine synthase activity"/>
    <property type="evidence" value="ECO:0007669"/>
    <property type="project" value="UniProtKB-UniRule"/>
</dbReference>
<evidence type="ECO:0000256" key="9">
    <source>
        <dbReference type="ARBA" id="ARBA00023239"/>
    </source>
</evidence>
<feature type="domain" description="Tryptophan synthase beta chain-like PALP" evidence="13">
    <location>
        <begin position="93"/>
        <end position="373"/>
    </location>
</feature>
<evidence type="ECO:0000256" key="5">
    <source>
        <dbReference type="ARBA" id="ARBA00018679"/>
    </source>
</evidence>
<evidence type="ECO:0000313" key="15">
    <source>
        <dbReference type="EMBL" id="SHK27011.1"/>
    </source>
</evidence>
<evidence type="ECO:0000256" key="8">
    <source>
        <dbReference type="ARBA" id="ARBA00022898"/>
    </source>
</evidence>
<keyword evidence="9" id="KW-0456">Lyase</keyword>
<evidence type="ECO:0000256" key="7">
    <source>
        <dbReference type="ARBA" id="ARBA00022697"/>
    </source>
</evidence>
<evidence type="ECO:0000256" key="12">
    <source>
        <dbReference type="PIRSR" id="PIRSR604450-51"/>
    </source>
</evidence>
<evidence type="ECO:0000259" key="13">
    <source>
        <dbReference type="Pfam" id="PF00291"/>
    </source>
</evidence>
<dbReference type="InterPro" id="IPR029144">
    <property type="entry name" value="Thr_synth_N"/>
</dbReference>
<dbReference type="SUPFAM" id="SSF53686">
    <property type="entry name" value="Tryptophan synthase beta subunit-like PLP-dependent enzymes"/>
    <property type="match status" value="1"/>
</dbReference>
<evidence type="ECO:0000256" key="11">
    <source>
        <dbReference type="NCBIfam" id="TIGR00260"/>
    </source>
</evidence>
<dbReference type="NCBIfam" id="TIGR00260">
    <property type="entry name" value="thrC"/>
    <property type="match status" value="1"/>
</dbReference>
<dbReference type="InterPro" id="IPR051166">
    <property type="entry name" value="Threonine_Synthase"/>
</dbReference>
<dbReference type="InterPro" id="IPR000634">
    <property type="entry name" value="Ser/Thr_deHydtase_PyrdxlP-BS"/>
</dbReference>
<protein>
    <recommendedName>
        <fullName evidence="5 11">Threonine synthase</fullName>
        <ecNumber evidence="4 11">4.2.3.1</ecNumber>
    </recommendedName>
</protein>
<dbReference type="InterPro" id="IPR037158">
    <property type="entry name" value="Thr_synth_N_sf"/>
</dbReference>
<evidence type="ECO:0000313" key="16">
    <source>
        <dbReference type="Proteomes" id="UP000184474"/>
    </source>
</evidence>
<dbReference type="Pfam" id="PF14821">
    <property type="entry name" value="Thr_synth_N"/>
    <property type="match status" value="1"/>
</dbReference>
<dbReference type="Gene3D" id="3.90.1380.10">
    <property type="entry name" value="Threonine synthase, N-terminal domain"/>
    <property type="match status" value="1"/>
</dbReference>
<evidence type="ECO:0000256" key="3">
    <source>
        <dbReference type="ARBA" id="ARBA00005517"/>
    </source>
</evidence>
<dbReference type="InterPro" id="IPR036052">
    <property type="entry name" value="TrpB-like_PALP_sf"/>
</dbReference>
<reference evidence="16" key="1">
    <citation type="submission" date="2016-11" db="EMBL/GenBank/DDBJ databases">
        <authorList>
            <person name="Varghese N."/>
            <person name="Submissions S."/>
        </authorList>
    </citation>
    <scope>NUCLEOTIDE SEQUENCE [LARGE SCALE GENOMIC DNA]</scope>
    <source>
        <strain evidence="16">DSM 26134</strain>
    </source>
</reference>
<dbReference type="EC" id="4.2.3.1" evidence="4 11"/>
<evidence type="ECO:0000256" key="1">
    <source>
        <dbReference type="ARBA" id="ARBA00001933"/>
    </source>
</evidence>
<evidence type="ECO:0000256" key="6">
    <source>
        <dbReference type="ARBA" id="ARBA00022605"/>
    </source>
</evidence>
<dbReference type="PANTHER" id="PTHR42690">
    <property type="entry name" value="THREONINE SYNTHASE FAMILY MEMBER"/>
    <property type="match status" value="1"/>
</dbReference>
<keyword evidence="8 12" id="KW-0663">Pyridoxal phosphate</keyword>
<dbReference type="PROSITE" id="PS00165">
    <property type="entry name" value="DEHYDRATASE_SER_THR"/>
    <property type="match status" value="1"/>
</dbReference>
<proteinExistence type="inferred from homology"/>
<feature type="domain" description="Threonine synthase N-terminal" evidence="14">
    <location>
        <begin position="2"/>
        <end position="79"/>
    </location>
</feature>
<dbReference type="STRING" id="156994.SAMN04488028_10427"/>
<keyword evidence="16" id="KW-1185">Reference proteome</keyword>
<organism evidence="15 16">
    <name type="scientific">Reichenbachiella agariperforans</name>
    <dbReference type="NCBI Taxonomy" id="156994"/>
    <lineage>
        <taxon>Bacteria</taxon>
        <taxon>Pseudomonadati</taxon>
        <taxon>Bacteroidota</taxon>
        <taxon>Cytophagia</taxon>
        <taxon>Cytophagales</taxon>
        <taxon>Reichenbachiellaceae</taxon>
        <taxon>Reichenbachiella</taxon>
    </lineage>
</organism>
<dbReference type="CDD" id="cd01560">
    <property type="entry name" value="Thr-synth_2"/>
    <property type="match status" value="1"/>
</dbReference>
<dbReference type="GO" id="GO:0009088">
    <property type="term" value="P:threonine biosynthetic process"/>
    <property type="evidence" value="ECO:0007669"/>
    <property type="project" value="UniProtKB-UniRule"/>
</dbReference>
<keyword evidence="6" id="KW-0028">Amino-acid biosynthesis</keyword>
<dbReference type="FunFam" id="3.40.50.1100:FF:000022">
    <property type="entry name" value="Threonine synthase"/>
    <property type="match status" value="1"/>
</dbReference>
<feature type="modified residue" description="N6-(pyridoxal phosphate)lysine" evidence="12">
    <location>
        <position position="107"/>
    </location>
</feature>
<gene>
    <name evidence="15" type="ORF">SAMN04488028_10427</name>
</gene>
<name>A0A1M6R3C9_REIAG</name>
<dbReference type="Pfam" id="PF00291">
    <property type="entry name" value="PALP"/>
    <property type="match status" value="1"/>
</dbReference>
<dbReference type="GO" id="GO:0030170">
    <property type="term" value="F:pyridoxal phosphate binding"/>
    <property type="evidence" value="ECO:0007669"/>
    <property type="project" value="InterPro"/>
</dbReference>
<evidence type="ECO:0000256" key="10">
    <source>
        <dbReference type="ARBA" id="ARBA00049144"/>
    </source>
</evidence>
<comment type="pathway">
    <text evidence="2">Amino-acid biosynthesis; L-threonine biosynthesis; L-threonine from L-aspartate: step 5/5.</text>
</comment>
<dbReference type="UniPathway" id="UPA00050">
    <property type="reaction ID" value="UER00065"/>
</dbReference>
<dbReference type="InterPro" id="IPR001926">
    <property type="entry name" value="TrpB-like_PALP"/>
</dbReference>
<dbReference type="AlphaFoldDB" id="A0A1M6R3C9"/>
<sequence length="431" mass="48066">MRYYSTNRQVPEVSYEDAIFNGLPDDNGLYMPDHIPKLSAEFFENIGDMKLHDIAYEVASQFIGEEIPEADLRRIVEETLSFELPVVEVEDKVYSLELYHGPTCAFKDVGARFLARCLSYFSAKSDKKSTILVATSGDTGAAVGSGFFGVENIDVIILYPKGKISKIQEQQLTTFGQNIQALEVRGTFDDCQKMVKDAFLNKELKEKYNLTSANSINMARLIPQSFYYFWTYALLKDQGDLVVSVPSGNFGNLTAGLLAQKMGLPVKQFVASTNVNDIVPSYLTTGEFTPRPSTSTISNAMDVGNPSNFYRMKEVFGSSWEAMKEGVKGYAYDDKQTAETVKQVYQATDYLLDPHGAVGYLGLKEYMKDHKGSVGVFLETAHPAKFGDVVEPIIQQPVEMPERLAEFAKRTKVATEIDATQEELIKILEKA</sequence>
<dbReference type="Proteomes" id="UP000184474">
    <property type="component" value="Unassembled WGS sequence"/>
</dbReference>
<dbReference type="Gene3D" id="3.40.50.1100">
    <property type="match status" value="2"/>
</dbReference>
<dbReference type="EMBL" id="FRAA01000004">
    <property type="protein sequence ID" value="SHK27011.1"/>
    <property type="molecule type" value="Genomic_DNA"/>
</dbReference>